<dbReference type="EMBL" id="PYSW02000036">
    <property type="protein sequence ID" value="KAG2377920.1"/>
    <property type="molecule type" value="Genomic_DNA"/>
</dbReference>
<organism evidence="1 2">
    <name type="scientific">Naegleria lovaniensis</name>
    <name type="common">Amoeba</name>
    <dbReference type="NCBI Taxonomy" id="51637"/>
    <lineage>
        <taxon>Eukaryota</taxon>
        <taxon>Discoba</taxon>
        <taxon>Heterolobosea</taxon>
        <taxon>Tetramitia</taxon>
        <taxon>Eutetramitia</taxon>
        <taxon>Vahlkampfiidae</taxon>
        <taxon>Naegleria</taxon>
    </lineage>
</organism>
<dbReference type="InterPro" id="IPR036770">
    <property type="entry name" value="Ankyrin_rpt-contain_sf"/>
</dbReference>
<comment type="caution">
    <text evidence="1">The sequence shown here is derived from an EMBL/GenBank/DDBJ whole genome shotgun (WGS) entry which is preliminary data.</text>
</comment>
<protein>
    <submittedName>
        <fullName evidence="1">Uncharacterized protein</fullName>
    </submittedName>
</protein>
<keyword evidence="2" id="KW-1185">Reference proteome</keyword>
<dbReference type="Proteomes" id="UP000816034">
    <property type="component" value="Unassembled WGS sequence"/>
</dbReference>
<evidence type="ECO:0000313" key="2">
    <source>
        <dbReference type="Proteomes" id="UP000816034"/>
    </source>
</evidence>
<proteinExistence type="predicted"/>
<sequence length="854" mass="98360">MIRQACRKSIGGKAPRKGLKTRGQQGMDTVLSMDHDLDMEELAERLKNVVKLKEKFSSSIMMEGHNDEQLLVEYINTKYGPVDDLVKYWIYMDLKKKRMPSSLNDILTRNSQAVLIHDLKKLSLDLKYEILSFLPTYSRRSTFDPPCDGNVKDSFIDLEFKIDEPIVTYHKLRSINKEMNRRMVRRLLTLKHLRICRPLKKQHWPKLIQLLQLQHSQQDHIINNRPIDLIYLYESNDGNSSNVTNIWDSGFYPGATYNSFQHMNTHSNWRSQSVNGNVGSVCEEVKGKSVENIFTRIDQENLEQELLERYQQNRSNHTNGVNDTTSFSETGLHTFPLKDITEEKNLYSEALCEHKEVLDYNYGYPNIETFENHTIERISIYVDNVDSCTLLNSLVSSCKILKSLDMLLTTDVVFNYNLNLQSDSLEYIRILNSSMEYNSMYWTSFISSILNPQLLPNLKQLSFEPLAQLDATTTTFPVFHMFHTANVNVKRKKGSEITLVQNLVAGHGHDLDVLIILACDLTLQDVKELVDLFGADLLYECQIIHQLIYNESQDMLKAKAIAEHIFGHLLTPLNLSSIFLMTSPKSHALLQYLIYIGEEYQSGMLMNAQKHMDVIRSNTILTAAIYGWNISTQLRHFLPLAILTTNAPSIIVSTLKYFHVDEQDIESLVVNCCYQSKIEVLNDLVYYLSKRKRDLLYRLLVKKIKRSAPSNKEFVVTVPIMTLLLDNNCNSYLMVKIIENMDQQLFDSIGANERGDTILHLYLLLSSKTDYNVLFALIKKAPGLVNHVNCHLQTPLHLCLFDCHSFVFGELAKLGNVESKDYMERSATHIAMESTHNIGRQFVDDLKKGHKSRH</sequence>
<reference evidence="1 2" key="1">
    <citation type="journal article" date="2018" name="BMC Genomics">
        <title>The genome of Naegleria lovaniensis, the basis for a comparative approach to unravel pathogenicity factors of the human pathogenic amoeba N. fowleri.</title>
        <authorList>
            <person name="Liechti N."/>
            <person name="Schurch N."/>
            <person name="Bruggmann R."/>
            <person name="Wittwer M."/>
        </authorList>
    </citation>
    <scope>NUCLEOTIDE SEQUENCE [LARGE SCALE GENOMIC DNA]</scope>
    <source>
        <strain evidence="1 2">ATCC 30569</strain>
    </source>
</reference>
<dbReference type="RefSeq" id="XP_044545182.1">
    <property type="nucleotide sequence ID" value="XM_044699145.1"/>
</dbReference>
<gene>
    <name evidence="1" type="ORF">C9374_009005</name>
</gene>
<dbReference type="Gene3D" id="1.25.40.20">
    <property type="entry name" value="Ankyrin repeat-containing domain"/>
    <property type="match status" value="1"/>
</dbReference>
<accession>A0AA88KFM5</accession>
<dbReference type="GeneID" id="68101459"/>
<dbReference type="AlphaFoldDB" id="A0AA88KFM5"/>
<name>A0AA88KFM5_NAELO</name>
<evidence type="ECO:0000313" key="1">
    <source>
        <dbReference type="EMBL" id="KAG2377920.1"/>
    </source>
</evidence>
<dbReference type="SUPFAM" id="SSF48403">
    <property type="entry name" value="Ankyrin repeat"/>
    <property type="match status" value="1"/>
</dbReference>